<evidence type="ECO:0000313" key="3">
    <source>
        <dbReference type="Proteomes" id="UP000051660"/>
    </source>
</evidence>
<reference evidence="2 3" key="1">
    <citation type="submission" date="2014-03" db="EMBL/GenBank/DDBJ databases">
        <title>Bradyrhizobium valentinum sp. nov., isolated from effective nodules of Lupinus mariae-josephae, a lupine endemic of basic-lime soils in Eastern Spain.</title>
        <authorList>
            <person name="Duran D."/>
            <person name="Rey L."/>
            <person name="Navarro A."/>
            <person name="Busquets A."/>
            <person name="Imperial J."/>
            <person name="Ruiz-Argueso T."/>
        </authorList>
    </citation>
    <scope>NUCLEOTIDE SEQUENCE [LARGE SCALE GENOMIC DNA]</scope>
    <source>
        <strain evidence="2 3">CCBAU 23086</strain>
    </source>
</reference>
<dbReference type="PANTHER" id="PTHR43591:SF24">
    <property type="entry name" value="2-METHOXY-6-POLYPRENYL-1,4-BENZOQUINOL METHYLASE, MITOCHONDRIAL"/>
    <property type="match status" value="1"/>
</dbReference>
<dbReference type="Proteomes" id="UP000051660">
    <property type="component" value="Unassembled WGS sequence"/>
</dbReference>
<proteinExistence type="predicted"/>
<dbReference type="PANTHER" id="PTHR43591">
    <property type="entry name" value="METHYLTRANSFERASE"/>
    <property type="match status" value="1"/>
</dbReference>
<accession>A0A0R3NBV7</accession>
<dbReference type="AlphaFoldDB" id="A0A0R3NBV7"/>
<sequence>MDTPASHEQNADQVAYWNGPAGQRWADRQTAQDIVLGPIADLVIDRAKLKPGERVIDVGCGSGATTIAFAREVAPSGHVLGVDISGPMLERARQSAPKDLPVEFVLADATIHPFEPASFDVLASRFGVMFFADPALSFTNMRKALRPAGRLAFACWREPRENPFFMAPLMAAYKHVPKLPQMGPEDPGPFAFASEARVHRILGEAGFTGIEMEACPLLLDAAIGRGLDGAVQSAFEIGPVSRALEGQPEELRVAAAASIREALTPFAKGDAVLLPASVWIVTARAS</sequence>
<dbReference type="OrthoDB" id="9777638at2"/>
<name>A0A0R3NBV7_9BRAD</name>
<feature type="domain" description="Methyltransferase type 11" evidence="1">
    <location>
        <begin position="56"/>
        <end position="153"/>
    </location>
</feature>
<gene>
    <name evidence="2" type="ORF">CQ14_33720</name>
</gene>
<keyword evidence="2" id="KW-0489">Methyltransferase</keyword>
<dbReference type="CDD" id="cd02440">
    <property type="entry name" value="AdoMet_MTases"/>
    <property type="match status" value="1"/>
</dbReference>
<dbReference type="InterPro" id="IPR013216">
    <property type="entry name" value="Methyltransf_11"/>
</dbReference>
<dbReference type="InterPro" id="IPR029063">
    <property type="entry name" value="SAM-dependent_MTases_sf"/>
</dbReference>
<dbReference type="STRING" id="722472.SAMN05444321_6701"/>
<organism evidence="2 3">
    <name type="scientific">Bradyrhizobium lablabi</name>
    <dbReference type="NCBI Taxonomy" id="722472"/>
    <lineage>
        <taxon>Bacteria</taxon>
        <taxon>Pseudomonadati</taxon>
        <taxon>Pseudomonadota</taxon>
        <taxon>Alphaproteobacteria</taxon>
        <taxon>Hyphomicrobiales</taxon>
        <taxon>Nitrobacteraceae</taxon>
        <taxon>Bradyrhizobium</taxon>
    </lineage>
</organism>
<dbReference type="Pfam" id="PF08241">
    <property type="entry name" value="Methyltransf_11"/>
    <property type="match status" value="1"/>
</dbReference>
<dbReference type="RefSeq" id="WP_057856655.1">
    <property type="nucleotide sequence ID" value="NZ_LLYB01000040.1"/>
</dbReference>
<keyword evidence="2" id="KW-0808">Transferase</keyword>
<evidence type="ECO:0000313" key="2">
    <source>
        <dbReference type="EMBL" id="KRR26966.1"/>
    </source>
</evidence>
<dbReference type="Gene3D" id="3.40.50.150">
    <property type="entry name" value="Vaccinia Virus protein VP39"/>
    <property type="match status" value="1"/>
</dbReference>
<dbReference type="GO" id="GO:0032259">
    <property type="term" value="P:methylation"/>
    <property type="evidence" value="ECO:0007669"/>
    <property type="project" value="UniProtKB-KW"/>
</dbReference>
<evidence type="ECO:0000259" key="1">
    <source>
        <dbReference type="Pfam" id="PF08241"/>
    </source>
</evidence>
<dbReference type="SUPFAM" id="SSF53335">
    <property type="entry name" value="S-adenosyl-L-methionine-dependent methyltransferases"/>
    <property type="match status" value="1"/>
</dbReference>
<comment type="caution">
    <text evidence="2">The sequence shown here is derived from an EMBL/GenBank/DDBJ whole genome shotgun (WGS) entry which is preliminary data.</text>
</comment>
<protein>
    <submittedName>
        <fullName evidence="2">Methyltransferase</fullName>
    </submittedName>
</protein>
<dbReference type="EMBL" id="LLYB01000040">
    <property type="protein sequence ID" value="KRR26966.1"/>
    <property type="molecule type" value="Genomic_DNA"/>
</dbReference>
<dbReference type="GO" id="GO:0008757">
    <property type="term" value="F:S-adenosylmethionine-dependent methyltransferase activity"/>
    <property type="evidence" value="ECO:0007669"/>
    <property type="project" value="InterPro"/>
</dbReference>